<evidence type="ECO:0000313" key="2">
    <source>
        <dbReference type="Proteomes" id="UP000266841"/>
    </source>
</evidence>
<sequence length="170" mass="18999">MVQARVLKKDPVAIYYLGLKYFYGDDLGLQKDMQKSVELFTEAARLGSIEALFNLGNAHYFGDGVEQDTAKAVEYYERAAMQGHAPARHNLGGCEVEKGSYDRAVRHFLISAKVGQEDSIKAMKMMFADGLATKEQYAKALKGYQDAVEEMKSHDRDEAMSFIASQRPAK</sequence>
<comment type="caution">
    <text evidence="1">The sequence shown here is derived from an EMBL/GenBank/DDBJ whole genome shotgun (WGS) entry which is preliminary data.</text>
</comment>
<dbReference type="SMART" id="SM00671">
    <property type="entry name" value="SEL1"/>
    <property type="match status" value="2"/>
</dbReference>
<reference evidence="1 2" key="1">
    <citation type="journal article" date="2012" name="Genome Biol.">
        <title>Genome and low-iron response of an oceanic diatom adapted to chronic iron limitation.</title>
        <authorList>
            <person name="Lommer M."/>
            <person name="Specht M."/>
            <person name="Roy A.S."/>
            <person name="Kraemer L."/>
            <person name="Andreson R."/>
            <person name="Gutowska M.A."/>
            <person name="Wolf J."/>
            <person name="Bergner S.V."/>
            <person name="Schilhabel M.B."/>
            <person name="Klostermeier U.C."/>
            <person name="Beiko R.G."/>
            <person name="Rosenstiel P."/>
            <person name="Hippler M."/>
            <person name="Laroche J."/>
        </authorList>
    </citation>
    <scope>NUCLEOTIDE SEQUENCE [LARGE SCALE GENOMIC DNA]</scope>
    <source>
        <strain evidence="1 2">CCMP1005</strain>
    </source>
</reference>
<dbReference type="PANTHER" id="PTHR45011:SF1">
    <property type="entry name" value="DAP3-BINDING CELL DEATH ENHANCER 1"/>
    <property type="match status" value="1"/>
</dbReference>
<dbReference type="InterPro" id="IPR011990">
    <property type="entry name" value="TPR-like_helical_dom_sf"/>
</dbReference>
<dbReference type="Gene3D" id="1.25.40.10">
    <property type="entry name" value="Tetratricopeptide repeat domain"/>
    <property type="match status" value="1"/>
</dbReference>
<keyword evidence="2" id="KW-1185">Reference proteome</keyword>
<dbReference type="InterPro" id="IPR006597">
    <property type="entry name" value="Sel1-like"/>
</dbReference>
<dbReference type="eggNOG" id="KOG1550">
    <property type="taxonomic scope" value="Eukaryota"/>
</dbReference>
<name>K0RX36_THAOC</name>
<gene>
    <name evidence="1" type="ORF">THAOC_22415</name>
</gene>
<dbReference type="AlphaFoldDB" id="K0RX36"/>
<organism evidence="1 2">
    <name type="scientific">Thalassiosira oceanica</name>
    <name type="common">Marine diatom</name>
    <dbReference type="NCBI Taxonomy" id="159749"/>
    <lineage>
        <taxon>Eukaryota</taxon>
        <taxon>Sar</taxon>
        <taxon>Stramenopiles</taxon>
        <taxon>Ochrophyta</taxon>
        <taxon>Bacillariophyta</taxon>
        <taxon>Coscinodiscophyceae</taxon>
        <taxon>Thalassiosirophycidae</taxon>
        <taxon>Thalassiosirales</taxon>
        <taxon>Thalassiosiraceae</taxon>
        <taxon>Thalassiosira</taxon>
    </lineage>
</organism>
<dbReference type="InterPro" id="IPR052748">
    <property type="entry name" value="ISR_Activator"/>
</dbReference>
<dbReference type="OrthoDB" id="200229at2759"/>
<dbReference type="Pfam" id="PF08238">
    <property type="entry name" value="Sel1"/>
    <property type="match status" value="3"/>
</dbReference>
<protein>
    <submittedName>
        <fullName evidence="1">Uncharacterized protein</fullName>
    </submittedName>
</protein>
<accession>K0RX36</accession>
<dbReference type="PANTHER" id="PTHR45011">
    <property type="entry name" value="DAP3-BINDING CELL DEATH ENHANCER 1"/>
    <property type="match status" value="1"/>
</dbReference>
<proteinExistence type="predicted"/>
<dbReference type="Proteomes" id="UP000266841">
    <property type="component" value="Unassembled WGS sequence"/>
</dbReference>
<dbReference type="SUPFAM" id="SSF81901">
    <property type="entry name" value="HCP-like"/>
    <property type="match status" value="1"/>
</dbReference>
<evidence type="ECO:0000313" key="1">
    <source>
        <dbReference type="EMBL" id="EJK57530.1"/>
    </source>
</evidence>
<dbReference type="EMBL" id="AGNL01027927">
    <property type="protein sequence ID" value="EJK57530.1"/>
    <property type="molecule type" value="Genomic_DNA"/>
</dbReference>